<name>A0AAU8PXH4_TREPG</name>
<gene>
    <name evidence="1" type="ordered locus">TPEGAU_0226a</name>
</gene>
<evidence type="ECO:0000313" key="2">
    <source>
        <dbReference type="Proteomes" id="UP000008192"/>
    </source>
</evidence>
<dbReference type="KEGG" id="tpg:TPEGAU_0226a"/>
<protein>
    <submittedName>
        <fullName evidence="1">Uncharacterized protein</fullName>
    </submittedName>
</protein>
<accession>A0AAU8PXH4</accession>
<evidence type="ECO:0000313" key="1">
    <source>
        <dbReference type="EMBL" id="AEZ59486.1"/>
    </source>
</evidence>
<organism evidence="1 2">
    <name type="scientific">Treponema pallidum subsp. pertenue (strain Gauthier)</name>
    <dbReference type="NCBI Taxonomy" id="491080"/>
    <lineage>
        <taxon>Bacteria</taxon>
        <taxon>Pseudomonadati</taxon>
        <taxon>Spirochaetota</taxon>
        <taxon>Spirochaetia</taxon>
        <taxon>Spirochaetales</taxon>
        <taxon>Treponemataceae</taxon>
        <taxon>Treponema</taxon>
    </lineage>
</organism>
<reference evidence="2" key="1">
    <citation type="journal article" date="2012" name="PLoS Negl. Trop. Dis.">
        <title>Whole genome sequences of three Treponema pallidum ssp. pertenue strains: yaws and syphilis treponemes differ in less than 0.2% of the genome sequence.</title>
        <authorList>
            <person name="Cejkova D."/>
            <person name="Zobanikova M."/>
            <person name="Chen L."/>
            <person name="Pospisilova P."/>
            <person name="Strouhal M."/>
            <person name="Qin X."/>
            <person name="Mikalova L."/>
            <person name="Norris S.J."/>
            <person name="Muzny D.M."/>
            <person name="Gibbs R.A."/>
            <person name="Fulton L.L."/>
            <person name="Sodergren E."/>
            <person name="Weinstock G.M."/>
            <person name="Smajs D."/>
        </authorList>
    </citation>
    <scope>NUCLEOTIDE SEQUENCE [LARGE SCALE GENOMIC DNA]</scope>
    <source>
        <strain evidence="2">Gauthier</strain>
    </source>
</reference>
<dbReference type="Proteomes" id="UP000008192">
    <property type="component" value="Chromosome"/>
</dbReference>
<dbReference type="EMBL" id="CP002376">
    <property type="protein sequence ID" value="AEZ59486.1"/>
    <property type="molecule type" value="Genomic_DNA"/>
</dbReference>
<dbReference type="AlphaFoldDB" id="A0AAU8PXH4"/>
<proteinExistence type="predicted"/>
<sequence length="52" mass="5972">MHYSTGEGERSLRLSLREEHGEAAIAGVHKERKTYISLTPPSRWKYCMHVAT</sequence>